<protein>
    <submittedName>
        <fullName evidence="2">Uncharacterized protein</fullName>
    </submittedName>
</protein>
<name>A0ABD1DDZ5_CULPP</name>
<dbReference type="Proteomes" id="UP001562425">
    <property type="component" value="Unassembled WGS sequence"/>
</dbReference>
<keyword evidence="1" id="KW-0472">Membrane</keyword>
<proteinExistence type="predicted"/>
<evidence type="ECO:0000256" key="1">
    <source>
        <dbReference type="SAM" id="Phobius"/>
    </source>
</evidence>
<dbReference type="AlphaFoldDB" id="A0ABD1DDZ5"/>
<keyword evidence="1" id="KW-0812">Transmembrane</keyword>
<dbReference type="EMBL" id="JBEHCU010006197">
    <property type="protein sequence ID" value="KAL1397654.1"/>
    <property type="molecule type" value="Genomic_DNA"/>
</dbReference>
<gene>
    <name evidence="2" type="ORF">pipiens_002491</name>
</gene>
<comment type="caution">
    <text evidence="2">The sequence shown here is derived from an EMBL/GenBank/DDBJ whole genome shotgun (WGS) entry which is preliminary data.</text>
</comment>
<feature type="transmembrane region" description="Helical" evidence="1">
    <location>
        <begin position="90"/>
        <end position="111"/>
    </location>
</feature>
<evidence type="ECO:0000313" key="3">
    <source>
        <dbReference type="Proteomes" id="UP001562425"/>
    </source>
</evidence>
<reference evidence="2 3" key="1">
    <citation type="submission" date="2024-05" db="EMBL/GenBank/DDBJ databases">
        <title>Culex pipiens pipiens assembly and annotation.</title>
        <authorList>
            <person name="Alout H."/>
            <person name="Durand T."/>
        </authorList>
    </citation>
    <scope>NUCLEOTIDE SEQUENCE [LARGE SCALE GENOMIC DNA]</scope>
    <source>
        <strain evidence="2">HA-2024</strain>
        <tissue evidence="2">Whole body</tissue>
    </source>
</reference>
<sequence>MCTLWGWNFRRVEPCGECVSPLSELLVCCSGAQRTFRSDIAPLSLPLDGQRRVNSDGVHGGGGAIIQQCELLQVNLPKTNLNLKKMKSTIASIAIVIALLAGCALGGPVGAVPVGPINVQDNNIGDIVNVGVNIQADIKTEIDSTIVNVLVALLTQIGDLNLGGGAPAAEEQEVAVPLQNGDLLKALGNLKALGEMGEQPKEQLEKVLSEKAEQFVQQLLKKN</sequence>
<accession>A0ABD1DDZ5</accession>
<keyword evidence="1" id="KW-1133">Transmembrane helix</keyword>
<keyword evidence="3" id="KW-1185">Reference proteome</keyword>
<evidence type="ECO:0000313" key="2">
    <source>
        <dbReference type="EMBL" id="KAL1397654.1"/>
    </source>
</evidence>
<organism evidence="2 3">
    <name type="scientific">Culex pipiens pipiens</name>
    <name type="common">Northern house mosquito</name>
    <dbReference type="NCBI Taxonomy" id="38569"/>
    <lineage>
        <taxon>Eukaryota</taxon>
        <taxon>Metazoa</taxon>
        <taxon>Ecdysozoa</taxon>
        <taxon>Arthropoda</taxon>
        <taxon>Hexapoda</taxon>
        <taxon>Insecta</taxon>
        <taxon>Pterygota</taxon>
        <taxon>Neoptera</taxon>
        <taxon>Endopterygota</taxon>
        <taxon>Diptera</taxon>
        <taxon>Nematocera</taxon>
        <taxon>Culicoidea</taxon>
        <taxon>Culicidae</taxon>
        <taxon>Culicinae</taxon>
        <taxon>Culicini</taxon>
        <taxon>Culex</taxon>
        <taxon>Culex</taxon>
    </lineage>
</organism>